<evidence type="ECO:0008006" key="22">
    <source>
        <dbReference type="Google" id="ProtNLM"/>
    </source>
</evidence>
<evidence type="ECO:0000256" key="3">
    <source>
        <dbReference type="ARBA" id="ARBA00022454"/>
    </source>
</evidence>
<dbReference type="InterPro" id="IPR013083">
    <property type="entry name" value="Znf_RING/FYVE/PHD"/>
</dbReference>
<evidence type="ECO:0000259" key="18">
    <source>
        <dbReference type="PROSITE" id="PS50812"/>
    </source>
</evidence>
<keyword evidence="6" id="KW-0808">Transferase</keyword>
<dbReference type="InterPro" id="IPR019786">
    <property type="entry name" value="Zinc_finger_PHD-type_CS"/>
</dbReference>
<dbReference type="InterPro" id="IPR011011">
    <property type="entry name" value="Znf_FYVE_PHD"/>
</dbReference>
<dbReference type="InterPro" id="IPR003616">
    <property type="entry name" value="Post-SET_dom"/>
</dbReference>
<dbReference type="SMART" id="SM00293">
    <property type="entry name" value="PWWP"/>
    <property type="match status" value="2"/>
</dbReference>
<gene>
    <name evidence="21" type="ORF">CCAE0312_LOCUS7131</name>
</gene>
<dbReference type="Pfam" id="PF00856">
    <property type="entry name" value="SET"/>
    <property type="match status" value="1"/>
</dbReference>
<feature type="domain" description="PWWP" evidence="18">
    <location>
        <begin position="87"/>
        <end position="141"/>
    </location>
</feature>
<evidence type="ECO:0000256" key="6">
    <source>
        <dbReference type="ARBA" id="ARBA00022679"/>
    </source>
</evidence>
<keyword evidence="8" id="KW-0479">Metal-binding</keyword>
<dbReference type="InterPro" id="IPR000313">
    <property type="entry name" value="PWWP_dom"/>
</dbReference>
<feature type="region of interest" description="Disordered" evidence="15">
    <location>
        <begin position="1"/>
        <end position="26"/>
    </location>
</feature>
<dbReference type="Pfam" id="PF00628">
    <property type="entry name" value="PHD"/>
    <property type="match status" value="1"/>
</dbReference>
<keyword evidence="9" id="KW-0677">Repeat</keyword>
<dbReference type="PROSITE" id="PS50868">
    <property type="entry name" value="POST_SET"/>
    <property type="match status" value="1"/>
</dbReference>
<dbReference type="CDD" id="cd10531">
    <property type="entry name" value="SET_SETD2-like"/>
    <property type="match status" value="1"/>
</dbReference>
<feature type="domain" description="PHD-type" evidence="16">
    <location>
        <begin position="477"/>
        <end position="523"/>
    </location>
</feature>
<evidence type="ECO:0000313" key="21">
    <source>
        <dbReference type="EMBL" id="CAD9235041.1"/>
    </source>
</evidence>
<dbReference type="EMBL" id="HBGH01012741">
    <property type="protein sequence ID" value="CAD9235041.1"/>
    <property type="molecule type" value="Transcribed_RNA"/>
</dbReference>
<evidence type="ECO:0000256" key="8">
    <source>
        <dbReference type="ARBA" id="ARBA00022723"/>
    </source>
</evidence>
<dbReference type="Gene3D" id="3.30.40.10">
    <property type="entry name" value="Zinc/RING finger domain, C3HC4 (zinc finger)"/>
    <property type="match status" value="3"/>
</dbReference>
<dbReference type="InterPro" id="IPR059153">
    <property type="entry name" value="NSD_PHD-1st"/>
</dbReference>
<name>A0A7S1TFG5_9RHOD</name>
<evidence type="ECO:0000256" key="7">
    <source>
        <dbReference type="ARBA" id="ARBA00022691"/>
    </source>
</evidence>
<dbReference type="SUPFAM" id="SSF57903">
    <property type="entry name" value="FYVE/PHD zinc finger"/>
    <property type="match status" value="2"/>
</dbReference>
<evidence type="ECO:0000256" key="13">
    <source>
        <dbReference type="ARBA" id="ARBA00023242"/>
    </source>
</evidence>
<evidence type="ECO:0000256" key="1">
    <source>
        <dbReference type="ARBA" id="ARBA00004123"/>
    </source>
</evidence>
<evidence type="ECO:0000256" key="9">
    <source>
        <dbReference type="ARBA" id="ARBA00022737"/>
    </source>
</evidence>
<evidence type="ECO:0000256" key="2">
    <source>
        <dbReference type="ARBA" id="ARBA00004286"/>
    </source>
</evidence>
<dbReference type="GO" id="GO:0042054">
    <property type="term" value="F:histone methyltransferase activity"/>
    <property type="evidence" value="ECO:0007669"/>
    <property type="project" value="InterPro"/>
</dbReference>
<dbReference type="GO" id="GO:0005694">
    <property type="term" value="C:chromosome"/>
    <property type="evidence" value="ECO:0007669"/>
    <property type="project" value="UniProtKB-SubCell"/>
</dbReference>
<feature type="domain" description="PHD-type" evidence="16">
    <location>
        <begin position="298"/>
        <end position="344"/>
    </location>
</feature>
<sequence>MVGASETGAGSTRMDTAASEDRGVRRVGRGYRRGGSVAVLSRERRGVGKMGCEEPEGPGSGELCGVMDRTDEDDGGYRSVSTLLFTAGSLVWCKYAKYPWWPAVVTLEPSSGLFHKQATLPANPLERYHVMFFGDHSRAWVTRLEPFRLECPGDTYGCPGGEGGGGSKKRKNVQAQWSDALAGCLTAAKMPIEKRRDKFSPINEIPAELTAQDETEKPKKRRLNDHDIVKQRARSMRLRDLISTESLNGYVNYSYMEGAGAVSEATLSNDRHAPDEGGYSKVTDSSVEGSEEVDDLNEAICAICCFPGDVVCCEGVCLRSFHVECIKLDEIPEGSFICRDCAQTDQVHPCFLCKKQEQTTNGGMRNSTSKCVDNSCGKFYHSSCIDSLPNARESTWTRQGCICPLHTCATCHLPTLQRSSTRCALCPVSYHFKCTPAGLLQVHMNHFICGRHVLRREINLDRLQFPRQASPKAPRSINSCVACGNGGQLLCCDGCPAVYHPRCVGVSEDATPEQWYCENCLGGRFPLVGDVVWVKLGTYRWWPALICSDAELTVPFKSSPRLPIDFPVKFFGSNNFCWINIFSAISWSSLDQTGHAKARMALQKAFVAALEEAQPFIQEMRSRETQREEEYAKRLKHTDFKRIFCNNYCVPRPRPDGNACYRCHCSGKRGEDCSSSDCLCRGLQVECDKECPAGTVCKNRRFKQRAYCKVEVFRTSCRGFGLRCKDNVQAGALVIEYVGEVIDDKEVNHRLNLGVNRNSSNWYIIRLTDDLYVDAERKANLARFINHSCEPNCEVQKWLVSGIPRLGIFALRTIKSGEELTFNYHFKSFQAKSQMECRCGSRKCRGFIGPNIETERRLRKAPLKGKRLFGSDEQKEETVC</sequence>
<dbReference type="Gene3D" id="2.30.30.140">
    <property type="match status" value="2"/>
</dbReference>
<evidence type="ECO:0000256" key="15">
    <source>
        <dbReference type="SAM" id="MobiDB-lite"/>
    </source>
</evidence>
<proteinExistence type="predicted"/>
<keyword evidence="12" id="KW-0156">Chromatin regulator</keyword>
<accession>A0A7S1TFG5</accession>
<evidence type="ECO:0000256" key="14">
    <source>
        <dbReference type="PROSITE-ProRule" id="PRU00146"/>
    </source>
</evidence>
<dbReference type="Pfam" id="PF00855">
    <property type="entry name" value="PWWP"/>
    <property type="match status" value="2"/>
</dbReference>
<keyword evidence="10 14" id="KW-0863">Zinc-finger</keyword>
<dbReference type="GO" id="GO:0032259">
    <property type="term" value="P:methylation"/>
    <property type="evidence" value="ECO:0007669"/>
    <property type="project" value="UniProtKB-KW"/>
</dbReference>
<dbReference type="InterPro" id="IPR006560">
    <property type="entry name" value="AWS_dom"/>
</dbReference>
<keyword evidence="3" id="KW-0158">Chromosome</keyword>
<evidence type="ECO:0000259" key="16">
    <source>
        <dbReference type="PROSITE" id="PS50016"/>
    </source>
</evidence>
<dbReference type="Pfam" id="PF17907">
    <property type="entry name" value="AWS"/>
    <property type="match status" value="1"/>
</dbReference>
<dbReference type="InterPro" id="IPR050777">
    <property type="entry name" value="SET2_Histone-Lys_MeTrsfase"/>
</dbReference>
<evidence type="ECO:0000259" key="20">
    <source>
        <dbReference type="PROSITE" id="PS51215"/>
    </source>
</evidence>
<dbReference type="PANTHER" id="PTHR22884">
    <property type="entry name" value="SET DOMAIN PROTEINS"/>
    <property type="match status" value="1"/>
</dbReference>
<dbReference type="Pfam" id="PF23004">
    <property type="entry name" value="PHDvar_NSD"/>
    <property type="match status" value="1"/>
</dbReference>
<dbReference type="InterPro" id="IPR055197">
    <property type="entry name" value="PHDvar_NSD"/>
</dbReference>
<evidence type="ECO:0000256" key="11">
    <source>
        <dbReference type="ARBA" id="ARBA00022833"/>
    </source>
</evidence>
<feature type="domain" description="AWS" evidence="20">
    <location>
        <begin position="658"/>
        <end position="706"/>
    </location>
</feature>
<dbReference type="PROSITE" id="PS51215">
    <property type="entry name" value="AWS"/>
    <property type="match status" value="1"/>
</dbReference>
<keyword evidence="13" id="KW-0539">Nucleus</keyword>
<evidence type="ECO:0000256" key="12">
    <source>
        <dbReference type="ARBA" id="ARBA00022853"/>
    </source>
</evidence>
<evidence type="ECO:0000256" key="5">
    <source>
        <dbReference type="ARBA" id="ARBA00022603"/>
    </source>
</evidence>
<dbReference type="InterPro" id="IPR046341">
    <property type="entry name" value="SET_dom_sf"/>
</dbReference>
<dbReference type="CDD" id="cd15566">
    <property type="entry name" value="PHD3_NSD"/>
    <property type="match status" value="1"/>
</dbReference>
<dbReference type="AlphaFoldDB" id="A0A7S1TFG5"/>
<comment type="subcellular location">
    <subcellularLocation>
        <location evidence="2">Chromosome</location>
    </subcellularLocation>
    <subcellularLocation>
        <location evidence="1">Nucleus</location>
    </subcellularLocation>
</comment>
<evidence type="ECO:0000259" key="19">
    <source>
        <dbReference type="PROSITE" id="PS50868"/>
    </source>
</evidence>
<dbReference type="SMART" id="SM00249">
    <property type="entry name" value="PHD"/>
    <property type="match status" value="3"/>
</dbReference>
<dbReference type="InterPro" id="IPR001965">
    <property type="entry name" value="Znf_PHD"/>
</dbReference>
<dbReference type="InterPro" id="IPR055198">
    <property type="entry name" value="NSD_PHD"/>
</dbReference>
<dbReference type="PROSITE" id="PS50016">
    <property type="entry name" value="ZF_PHD_2"/>
    <property type="match status" value="2"/>
</dbReference>
<keyword evidence="5" id="KW-0489">Methyltransferase</keyword>
<dbReference type="GO" id="GO:0008270">
    <property type="term" value="F:zinc ion binding"/>
    <property type="evidence" value="ECO:0007669"/>
    <property type="project" value="UniProtKB-KW"/>
</dbReference>
<dbReference type="Pfam" id="PF23011">
    <property type="entry name" value="PHD-1st_NSD"/>
    <property type="match status" value="1"/>
</dbReference>
<dbReference type="Pfam" id="PF22908">
    <property type="entry name" value="PHD_NSD"/>
    <property type="match status" value="1"/>
</dbReference>
<dbReference type="Gene3D" id="2.170.270.10">
    <property type="entry name" value="SET domain"/>
    <property type="match status" value="1"/>
</dbReference>
<feature type="domain" description="PWWP" evidence="18">
    <location>
        <begin position="528"/>
        <end position="590"/>
    </location>
</feature>
<reference evidence="21" key="1">
    <citation type="submission" date="2021-01" db="EMBL/GenBank/DDBJ databases">
        <authorList>
            <person name="Corre E."/>
            <person name="Pelletier E."/>
            <person name="Niang G."/>
            <person name="Scheremetjew M."/>
            <person name="Finn R."/>
            <person name="Kale V."/>
            <person name="Holt S."/>
            <person name="Cochrane G."/>
            <person name="Meng A."/>
            <person name="Brown T."/>
            <person name="Cohen L."/>
        </authorList>
    </citation>
    <scope>NUCLEOTIDE SEQUENCE</scope>
    <source>
        <strain evidence="21">SAG 36.94</strain>
    </source>
</reference>
<dbReference type="SMART" id="SM00570">
    <property type="entry name" value="AWS"/>
    <property type="match status" value="1"/>
</dbReference>
<dbReference type="PROSITE" id="PS50812">
    <property type="entry name" value="PWWP"/>
    <property type="match status" value="2"/>
</dbReference>
<dbReference type="InterPro" id="IPR019787">
    <property type="entry name" value="Znf_PHD-finger"/>
</dbReference>
<keyword evidence="11" id="KW-0862">Zinc</keyword>
<feature type="domain" description="SET" evidence="17">
    <location>
        <begin position="708"/>
        <end position="825"/>
    </location>
</feature>
<evidence type="ECO:0000256" key="10">
    <source>
        <dbReference type="ARBA" id="ARBA00022771"/>
    </source>
</evidence>
<dbReference type="GO" id="GO:0005634">
    <property type="term" value="C:nucleus"/>
    <property type="evidence" value="ECO:0007669"/>
    <property type="project" value="UniProtKB-SubCell"/>
</dbReference>
<keyword evidence="4" id="KW-0597">Phosphoprotein</keyword>
<evidence type="ECO:0000259" key="17">
    <source>
        <dbReference type="PROSITE" id="PS50280"/>
    </source>
</evidence>
<feature type="domain" description="Post-SET" evidence="19">
    <location>
        <begin position="833"/>
        <end position="849"/>
    </location>
</feature>
<evidence type="ECO:0000256" key="4">
    <source>
        <dbReference type="ARBA" id="ARBA00022553"/>
    </source>
</evidence>
<dbReference type="SMART" id="SM00317">
    <property type="entry name" value="SET"/>
    <property type="match status" value="1"/>
</dbReference>
<dbReference type="SUPFAM" id="SSF82199">
    <property type="entry name" value="SET domain"/>
    <property type="match status" value="1"/>
</dbReference>
<dbReference type="InterPro" id="IPR001214">
    <property type="entry name" value="SET_dom"/>
</dbReference>
<dbReference type="PROSITE" id="PS50280">
    <property type="entry name" value="SET"/>
    <property type="match status" value="1"/>
</dbReference>
<keyword evidence="7" id="KW-0949">S-adenosyl-L-methionine</keyword>
<dbReference type="SUPFAM" id="SSF63748">
    <property type="entry name" value="Tudor/PWWP/MBT"/>
    <property type="match status" value="2"/>
</dbReference>
<protein>
    <recommendedName>
        <fullName evidence="22">Histone-lysine N-methyltransferase</fullName>
    </recommendedName>
</protein>
<dbReference type="PROSITE" id="PS01359">
    <property type="entry name" value="ZF_PHD_1"/>
    <property type="match status" value="2"/>
</dbReference>
<organism evidence="21">
    <name type="scientific">Compsopogon caeruleus</name>
    <dbReference type="NCBI Taxonomy" id="31354"/>
    <lineage>
        <taxon>Eukaryota</taxon>
        <taxon>Rhodophyta</taxon>
        <taxon>Compsopogonophyceae</taxon>
        <taxon>Compsopogonales</taxon>
        <taxon>Compsopogonaceae</taxon>
        <taxon>Compsopogon</taxon>
    </lineage>
</organism>